<dbReference type="Proteomes" id="UP000437131">
    <property type="component" value="Unassembled WGS sequence"/>
</dbReference>
<reference evidence="2 3" key="1">
    <citation type="submission" date="2019-11" db="EMBL/GenBank/DDBJ databases">
        <title>Isolation of a new High Light Tolerant Cyanobacteria.</title>
        <authorList>
            <person name="Dobson Z."/>
            <person name="Vaughn N."/>
            <person name="Vaughn M."/>
            <person name="Fromme P."/>
            <person name="Mazor Y."/>
        </authorList>
    </citation>
    <scope>NUCLEOTIDE SEQUENCE [LARGE SCALE GENOMIC DNA]</scope>
    <source>
        <strain evidence="2 3">0216</strain>
    </source>
</reference>
<dbReference type="EMBL" id="WMIA01000011">
    <property type="protein sequence ID" value="MTF39295.1"/>
    <property type="molecule type" value="Genomic_DNA"/>
</dbReference>
<name>A0A844GYR7_9CHRO</name>
<evidence type="ECO:0000313" key="2">
    <source>
        <dbReference type="EMBL" id="MTF39295.1"/>
    </source>
</evidence>
<feature type="transmembrane region" description="Helical" evidence="1">
    <location>
        <begin position="28"/>
        <end position="47"/>
    </location>
</feature>
<evidence type="ECO:0000256" key="1">
    <source>
        <dbReference type="SAM" id="Phobius"/>
    </source>
</evidence>
<organism evidence="2 3">
    <name type="scientific">Cyanobacterium aponinum 0216</name>
    <dbReference type="NCBI Taxonomy" id="2676140"/>
    <lineage>
        <taxon>Bacteria</taxon>
        <taxon>Bacillati</taxon>
        <taxon>Cyanobacteriota</taxon>
        <taxon>Cyanophyceae</taxon>
        <taxon>Oscillatoriophycideae</taxon>
        <taxon>Chroococcales</taxon>
        <taxon>Geminocystaceae</taxon>
        <taxon>Cyanobacterium</taxon>
    </lineage>
</organism>
<dbReference type="RefSeq" id="WP_155083943.1">
    <property type="nucleotide sequence ID" value="NZ_WMIA01000011.1"/>
</dbReference>
<keyword evidence="1" id="KW-0472">Membrane</keyword>
<keyword evidence="1" id="KW-1133">Transmembrane helix</keyword>
<sequence>MALVHWDKSVLTLHLKEMMEDHQKGDRTALLGLGAIVMGTVFIPATVKLGKPLLKSMIKSSLYFSSSIKKNHS</sequence>
<comment type="caution">
    <text evidence="2">The sequence shown here is derived from an EMBL/GenBank/DDBJ whole genome shotgun (WGS) entry which is preliminary data.</text>
</comment>
<proteinExistence type="predicted"/>
<gene>
    <name evidence="2" type="ORF">GGC33_10190</name>
</gene>
<dbReference type="AlphaFoldDB" id="A0A844GYR7"/>
<accession>A0A844GYR7</accession>
<keyword evidence="1" id="KW-0812">Transmembrane</keyword>
<evidence type="ECO:0000313" key="3">
    <source>
        <dbReference type="Proteomes" id="UP000437131"/>
    </source>
</evidence>
<protein>
    <submittedName>
        <fullName evidence="2">Uncharacterized protein</fullName>
    </submittedName>
</protein>